<proteinExistence type="predicted"/>
<dbReference type="RefSeq" id="WP_105052016.1">
    <property type="nucleotide sequence ID" value="NZ_BMYG01000002.1"/>
</dbReference>
<dbReference type="Pfam" id="PF02661">
    <property type="entry name" value="Fic"/>
    <property type="match status" value="1"/>
</dbReference>
<dbReference type="Gene3D" id="1.20.120.1870">
    <property type="entry name" value="Fic/DOC protein, Fido domain"/>
    <property type="match status" value="1"/>
</dbReference>
<dbReference type="AlphaFoldDB" id="A0A2S7UVJ4"/>
<dbReference type="InterPro" id="IPR003812">
    <property type="entry name" value="Fido"/>
</dbReference>
<evidence type="ECO:0000313" key="3">
    <source>
        <dbReference type="Proteomes" id="UP000239007"/>
    </source>
</evidence>
<name>A0A2S7UVJ4_9GAMM</name>
<organism evidence="2 3">
    <name type="scientific">Psychrosphaera saromensis</name>
    <dbReference type="NCBI Taxonomy" id="716813"/>
    <lineage>
        <taxon>Bacteria</taxon>
        <taxon>Pseudomonadati</taxon>
        <taxon>Pseudomonadota</taxon>
        <taxon>Gammaproteobacteria</taxon>
        <taxon>Alteromonadales</taxon>
        <taxon>Pseudoalteromonadaceae</taxon>
        <taxon>Psychrosphaera</taxon>
    </lineage>
</organism>
<reference evidence="2 3" key="1">
    <citation type="submission" date="2016-12" db="EMBL/GenBank/DDBJ databases">
        <title>Diversity of luminous bacteria.</title>
        <authorList>
            <person name="Yoshizawa S."/>
            <person name="Kogure K."/>
        </authorList>
    </citation>
    <scope>NUCLEOTIDE SEQUENCE [LARGE SCALE GENOMIC DNA]</scope>
    <source>
        <strain evidence="2 3">SA4-48</strain>
    </source>
</reference>
<accession>A0A2S7UVJ4</accession>
<evidence type="ECO:0000313" key="2">
    <source>
        <dbReference type="EMBL" id="PQJ53532.1"/>
    </source>
</evidence>
<keyword evidence="3" id="KW-1185">Reference proteome</keyword>
<dbReference type="PANTHER" id="PTHR39426">
    <property type="entry name" value="HOMOLOGY TO DEATH-ON-CURING PROTEIN OF PHAGE P1"/>
    <property type="match status" value="1"/>
</dbReference>
<dbReference type="OrthoDB" id="9802752at2"/>
<dbReference type="InterPro" id="IPR053737">
    <property type="entry name" value="Type_II_TA_Toxin"/>
</dbReference>
<dbReference type="NCBIfam" id="TIGR01550">
    <property type="entry name" value="DOC_P1"/>
    <property type="match status" value="1"/>
</dbReference>
<dbReference type="SUPFAM" id="SSF140931">
    <property type="entry name" value="Fic-like"/>
    <property type="match status" value="1"/>
</dbReference>
<dbReference type="InterPro" id="IPR006440">
    <property type="entry name" value="Doc"/>
</dbReference>
<evidence type="ECO:0000259" key="1">
    <source>
        <dbReference type="Pfam" id="PF02661"/>
    </source>
</evidence>
<gene>
    <name evidence="2" type="ORF">BTO11_07535</name>
</gene>
<feature type="domain" description="Fido" evidence="1">
    <location>
        <begin position="16"/>
        <end position="93"/>
    </location>
</feature>
<dbReference type="GO" id="GO:0016301">
    <property type="term" value="F:kinase activity"/>
    <property type="evidence" value="ECO:0007669"/>
    <property type="project" value="InterPro"/>
</dbReference>
<dbReference type="EMBL" id="MSCH01000003">
    <property type="protein sequence ID" value="PQJ53532.1"/>
    <property type="molecule type" value="Genomic_DNA"/>
</dbReference>
<protein>
    <recommendedName>
        <fullName evidence="1">Fido domain-containing protein</fullName>
    </recommendedName>
</protein>
<dbReference type="PANTHER" id="PTHR39426:SF1">
    <property type="entry name" value="HOMOLOGY TO DEATH-ON-CURING PROTEIN OF PHAGE P1"/>
    <property type="match status" value="1"/>
</dbReference>
<sequence length="161" mass="18459">MANGDATKGIRWLVSEDLILINKKALSFTPYEKFSVNRNILDGAQQRPNTFSYFENCKDVYVLAAQLMISINKAHAFGNGNKRTAFIASVIFLRINGFIFSPQEIEILQFSHDIATKCPLANDPYHLQSWFRHYSTPSKYPIGVRSQLEDLPFTIPTLWRK</sequence>
<dbReference type="InterPro" id="IPR036597">
    <property type="entry name" value="Fido-like_dom_sf"/>
</dbReference>
<comment type="caution">
    <text evidence="2">The sequence shown here is derived from an EMBL/GenBank/DDBJ whole genome shotgun (WGS) entry which is preliminary data.</text>
</comment>
<dbReference type="Proteomes" id="UP000239007">
    <property type="component" value="Unassembled WGS sequence"/>
</dbReference>